<dbReference type="AlphaFoldDB" id="W1Y660"/>
<comment type="caution">
    <text evidence="1">The sequence shown here is derived from an EMBL/GenBank/DDBJ whole genome shotgun (WGS) entry which is preliminary data.</text>
</comment>
<dbReference type="InterPro" id="IPR027417">
    <property type="entry name" value="P-loop_NTPase"/>
</dbReference>
<accession>W1Y660</accession>
<evidence type="ECO:0000313" key="1">
    <source>
        <dbReference type="EMBL" id="ETJ36634.1"/>
    </source>
</evidence>
<proteinExistence type="predicted"/>
<dbReference type="Gene3D" id="3.40.50.300">
    <property type="entry name" value="P-loop containing nucleotide triphosphate hydrolases"/>
    <property type="match status" value="1"/>
</dbReference>
<organism evidence="1">
    <name type="scientific">human gut metagenome</name>
    <dbReference type="NCBI Taxonomy" id="408170"/>
    <lineage>
        <taxon>unclassified sequences</taxon>
        <taxon>metagenomes</taxon>
        <taxon>organismal metagenomes</taxon>
    </lineage>
</organism>
<name>W1Y660_9ZZZZ</name>
<sequence length="42" mass="4913">KALGIPCYDKELLTIAAKESGYCQEFFEKYDEKPIKSFMYTL</sequence>
<protein>
    <submittedName>
        <fullName evidence="1">Uncharacterized protein</fullName>
    </submittedName>
</protein>
<reference evidence="1" key="1">
    <citation type="submission" date="2013-12" db="EMBL/GenBank/DDBJ databases">
        <title>A Varibaculum cambriense genome reconstructed from a premature infant gut community with otherwise low bacterial novelty that shifts toward anaerobic metabolism during the third week of life.</title>
        <authorList>
            <person name="Brown C.T."/>
            <person name="Sharon I."/>
            <person name="Thomas B.C."/>
            <person name="Castelle C.J."/>
            <person name="Morowitz M.J."/>
            <person name="Banfield J.F."/>
        </authorList>
    </citation>
    <scope>NUCLEOTIDE SEQUENCE</scope>
</reference>
<dbReference type="Pfam" id="PF13189">
    <property type="entry name" value="Cytidylate_kin2"/>
    <property type="match status" value="1"/>
</dbReference>
<dbReference type="EMBL" id="AZMM01009110">
    <property type="protein sequence ID" value="ETJ36634.1"/>
    <property type="molecule type" value="Genomic_DNA"/>
</dbReference>
<feature type="non-terminal residue" evidence="1">
    <location>
        <position position="1"/>
    </location>
</feature>
<gene>
    <name evidence="1" type="ORF">Q604_UNBC09110G0001</name>
</gene>